<comment type="caution">
    <text evidence="2">The sequence shown here is derived from an EMBL/GenBank/DDBJ whole genome shotgun (WGS) entry which is preliminary data.</text>
</comment>
<dbReference type="OrthoDB" id="9815126at2"/>
<dbReference type="PANTHER" id="PTHR11803:SF58">
    <property type="entry name" value="PROTEIN HMF1-RELATED"/>
    <property type="match status" value="1"/>
</dbReference>
<gene>
    <name evidence="2" type="ORF">D5H75_16435</name>
</gene>
<dbReference type="InterPro" id="IPR006175">
    <property type="entry name" value="YjgF/YER057c/UK114"/>
</dbReference>
<name>A0A3A4B3R6_9ACTN</name>
<dbReference type="GO" id="GO:0019239">
    <property type="term" value="F:deaminase activity"/>
    <property type="evidence" value="ECO:0007669"/>
    <property type="project" value="TreeGrafter"/>
</dbReference>
<comment type="similarity">
    <text evidence="1">Belongs to the RutC family.</text>
</comment>
<dbReference type="EMBL" id="QZEY01000005">
    <property type="protein sequence ID" value="RJL32020.1"/>
    <property type="molecule type" value="Genomic_DNA"/>
</dbReference>
<sequence length="132" mass="14547">MSESLTVERVVVEPDWYEPYRISQAMKAGGLVFVSGQAGIDHQGRTVPGGFLEQGRQAIRNLEFVLNAAGSSLKDLVKVNIMVRNMAENLENVLTLRGEFFSEPYPADNLLEVASLAQPDWLIEIDAVAVAR</sequence>
<evidence type="ECO:0000256" key="1">
    <source>
        <dbReference type="ARBA" id="ARBA00010552"/>
    </source>
</evidence>
<dbReference type="Pfam" id="PF01042">
    <property type="entry name" value="Ribonuc_L-PSP"/>
    <property type="match status" value="1"/>
</dbReference>
<dbReference type="PANTHER" id="PTHR11803">
    <property type="entry name" value="2-IMINOBUTANOATE/2-IMINOPROPANOATE DEAMINASE RIDA"/>
    <property type="match status" value="1"/>
</dbReference>
<keyword evidence="3" id="KW-1185">Reference proteome</keyword>
<dbReference type="Proteomes" id="UP000265768">
    <property type="component" value="Unassembled WGS sequence"/>
</dbReference>
<protein>
    <submittedName>
        <fullName evidence="2">RidA family protein</fullName>
    </submittedName>
</protein>
<evidence type="ECO:0000313" key="2">
    <source>
        <dbReference type="EMBL" id="RJL32020.1"/>
    </source>
</evidence>
<dbReference type="GO" id="GO:0005829">
    <property type="term" value="C:cytosol"/>
    <property type="evidence" value="ECO:0007669"/>
    <property type="project" value="TreeGrafter"/>
</dbReference>
<evidence type="ECO:0000313" key="3">
    <source>
        <dbReference type="Proteomes" id="UP000265768"/>
    </source>
</evidence>
<organism evidence="2 3">
    <name type="scientific">Bailinhaonella thermotolerans</name>
    <dbReference type="NCBI Taxonomy" id="1070861"/>
    <lineage>
        <taxon>Bacteria</taxon>
        <taxon>Bacillati</taxon>
        <taxon>Actinomycetota</taxon>
        <taxon>Actinomycetes</taxon>
        <taxon>Streptosporangiales</taxon>
        <taxon>Streptosporangiaceae</taxon>
        <taxon>Bailinhaonella</taxon>
    </lineage>
</organism>
<dbReference type="AlphaFoldDB" id="A0A3A4B3R6"/>
<reference evidence="2 3" key="1">
    <citation type="submission" date="2018-09" db="EMBL/GenBank/DDBJ databases">
        <title>YIM 75507 draft genome.</title>
        <authorList>
            <person name="Tang S."/>
            <person name="Feng Y."/>
        </authorList>
    </citation>
    <scope>NUCLEOTIDE SEQUENCE [LARGE SCALE GENOMIC DNA]</scope>
    <source>
        <strain evidence="2 3">YIM 75507</strain>
    </source>
</reference>
<dbReference type="CDD" id="cd00448">
    <property type="entry name" value="YjgF_YER057c_UK114_family"/>
    <property type="match status" value="1"/>
</dbReference>
<dbReference type="RefSeq" id="WP_119927338.1">
    <property type="nucleotide sequence ID" value="NZ_QZEY01000005.1"/>
</dbReference>
<proteinExistence type="inferred from homology"/>
<dbReference type="Gene3D" id="3.30.1330.40">
    <property type="entry name" value="RutC-like"/>
    <property type="match status" value="1"/>
</dbReference>
<accession>A0A3A4B3R6</accession>
<dbReference type="InterPro" id="IPR035959">
    <property type="entry name" value="RutC-like_sf"/>
</dbReference>
<dbReference type="SUPFAM" id="SSF55298">
    <property type="entry name" value="YjgF-like"/>
    <property type="match status" value="1"/>
</dbReference>